<dbReference type="Proteomes" id="UP000305792">
    <property type="component" value="Unassembled WGS sequence"/>
</dbReference>
<reference evidence="2 3" key="1">
    <citation type="journal article" date="2018" name="Int. J. Syst. Evol. Microbiol.">
        <title>Glycomyces paridis sp. nov., isolated from the medicinal plant Paris polyphylla.</title>
        <authorList>
            <person name="Fang X.M."/>
            <person name="Bai J.L."/>
            <person name="Su J."/>
            <person name="Zhao L.L."/>
            <person name="Liu H.Y."/>
            <person name="Ma B.P."/>
            <person name="Zhang Y.Q."/>
            <person name="Yu L.Y."/>
        </authorList>
    </citation>
    <scope>NUCLEOTIDE SEQUENCE [LARGE SCALE GENOMIC DNA]</scope>
    <source>
        <strain evidence="2 3">CPCC 204357</strain>
    </source>
</reference>
<dbReference type="SUPFAM" id="SSF52540">
    <property type="entry name" value="P-loop containing nucleoside triphosphate hydrolases"/>
    <property type="match status" value="1"/>
</dbReference>
<feature type="region of interest" description="Disordered" evidence="1">
    <location>
        <begin position="197"/>
        <end position="230"/>
    </location>
</feature>
<evidence type="ECO:0000256" key="1">
    <source>
        <dbReference type="SAM" id="MobiDB-lite"/>
    </source>
</evidence>
<evidence type="ECO:0000313" key="2">
    <source>
        <dbReference type="EMBL" id="THV28032.1"/>
    </source>
</evidence>
<dbReference type="GO" id="GO:0016740">
    <property type="term" value="F:transferase activity"/>
    <property type="evidence" value="ECO:0007669"/>
    <property type="project" value="UniProtKB-KW"/>
</dbReference>
<evidence type="ECO:0000313" key="3">
    <source>
        <dbReference type="Proteomes" id="UP000305792"/>
    </source>
</evidence>
<organism evidence="2 3">
    <name type="scientific">Glycomyces paridis</name>
    <dbReference type="NCBI Taxonomy" id="2126555"/>
    <lineage>
        <taxon>Bacteria</taxon>
        <taxon>Bacillati</taxon>
        <taxon>Actinomycetota</taxon>
        <taxon>Actinomycetes</taxon>
        <taxon>Glycomycetales</taxon>
        <taxon>Glycomycetaceae</taxon>
        <taxon>Glycomyces</taxon>
    </lineage>
</organism>
<dbReference type="InterPro" id="IPR027417">
    <property type="entry name" value="P-loop_NTPase"/>
</dbReference>
<keyword evidence="2" id="KW-0808">Transferase</keyword>
<dbReference type="Gene3D" id="3.40.50.300">
    <property type="entry name" value="P-loop containing nucleotide triphosphate hydrolases"/>
    <property type="match status" value="1"/>
</dbReference>
<keyword evidence="3" id="KW-1185">Reference proteome</keyword>
<dbReference type="OrthoDB" id="9429783at2"/>
<accession>A0A4S8PFD7</accession>
<sequence>MTAQTDPFQPTREALDKEIGRIYGSVPKDKGEAGLYARRQRLLAHQDRIAELAALEHAPEHDFYLARIKMELGRYDEALLLWDKTLPDHTSSHHKLIHYHAAVCYRFLGSYGNARMKLNAAKRQGLEQRRYDKELAALTEIENLYLSHRLGAAFFDAARAGEGPAPKLDHIAAALELGDYTPEQRRSVTGICEAVAAAAPTAEPEEPPRPEGRLRRLLSRPPAPEPAPAPVVEGGSQVFFAGFGWTGSGALFDYYKQCASASEPFGPAEITFFRSAEFRTIARSGDPAEVWEALTTSIERDVIGFSGSTGGNPRSCASKALVQAVGTDEAIGRRLAAAVADLAAAYREGAVREGFGRFLTAVANLPDREPRVSVFSNGINAKLVDRIDHFPNGKIVVVTRDMRDVYASRMVEADRLALPADRFIGHYSRAVEAFDAAVAKLAHPERVVTARFEDFVTSEDYRRELGAELGLDTATVVEREGAYRPADSLGNVGVHRLRDDRDELERIGRAFPESLWDSTVPA</sequence>
<comment type="caution">
    <text evidence="2">The sequence shown here is derived from an EMBL/GenBank/DDBJ whole genome shotgun (WGS) entry which is preliminary data.</text>
</comment>
<dbReference type="RefSeq" id="WP_136530264.1">
    <property type="nucleotide sequence ID" value="NZ_STGX01000009.1"/>
</dbReference>
<dbReference type="SUPFAM" id="SSF48452">
    <property type="entry name" value="TPR-like"/>
    <property type="match status" value="1"/>
</dbReference>
<dbReference type="InterPro" id="IPR011990">
    <property type="entry name" value="TPR-like_helical_dom_sf"/>
</dbReference>
<protein>
    <submittedName>
        <fullName evidence="2">Sulfotransferase</fullName>
    </submittedName>
</protein>
<proteinExistence type="predicted"/>
<dbReference type="AlphaFoldDB" id="A0A4S8PFD7"/>
<dbReference type="EMBL" id="STGX01000009">
    <property type="protein sequence ID" value="THV28032.1"/>
    <property type="molecule type" value="Genomic_DNA"/>
</dbReference>
<gene>
    <name evidence="2" type="ORF">E9998_13720</name>
</gene>
<name>A0A4S8PFD7_9ACTN</name>